<gene>
    <name evidence="1" type="ORF">CR492_11525</name>
</gene>
<dbReference type="SUPFAM" id="SSF56935">
    <property type="entry name" value="Porins"/>
    <property type="match status" value="1"/>
</dbReference>
<name>A0A2J7TG75_METSI</name>
<sequence length="508" mass="52897">MAMAGLMASVFVGSVAARADTTDELLDQLKAKGVLTKSEYSKLKQRHAAEVSKPGPHSAAPVGNGRYLTALDKGVGFRIPGQQIVTKDNGVVSVGDVDVKLTGALIFFGAEQFKNNVTGTAIAGGVTGGLAGGSTVNNSNAIRSGLLPSNVVLSLATNQMGWDLGFTVGAYFGGNNVNVGSDPRNANAGGSAFALGTPGIDLRQVFGTIGTPELGSLKIGRDLGLFGGQAILNDFTLFGVGTAAGNAAPGNTALGRIGLGYVYADWIPQITYTTPGWNGFTASVGMFSPLAATDIFTGGATSGVMTAHDQPQFQGQIKYVGQLAPDFKLTAWVDGITQLQRAETGDSVTAFISPGSQTRSSGVDGGARVDWNGFSVVGYGYWGSALGTTGLFWQALSPNGQARNSSGWYAEAEYTFGGPYFPSFLADRFTIGGSYGQSFLQANSFDWSTGAGYVPFLLHSNQSAIGFVRYKMTDWVAFQFEFINSTSINQSGGAYRTNAVVGGTTFFF</sequence>
<evidence type="ECO:0000313" key="2">
    <source>
        <dbReference type="Proteomes" id="UP000236286"/>
    </source>
</evidence>
<accession>A0A2J7TG75</accession>
<comment type="caution">
    <text evidence="1">The sequence shown here is derived from an EMBL/GenBank/DDBJ whole genome shotgun (WGS) entry which is preliminary data.</text>
</comment>
<dbReference type="AlphaFoldDB" id="A0A2J7TG75"/>
<reference evidence="1 2" key="1">
    <citation type="submission" date="2017-10" db="EMBL/GenBank/DDBJ databases">
        <title>Genome announcement of Methylocella silvestris TVC from permafrost.</title>
        <authorList>
            <person name="Wang J."/>
            <person name="Geng K."/>
            <person name="Ul-Haque F."/>
            <person name="Crombie A.T."/>
            <person name="Street L.E."/>
            <person name="Wookey P.A."/>
            <person name="Murrell J.C."/>
            <person name="Pratscher J."/>
        </authorList>
    </citation>
    <scope>NUCLEOTIDE SEQUENCE [LARGE SCALE GENOMIC DNA]</scope>
    <source>
        <strain evidence="1 2">TVC</strain>
    </source>
</reference>
<dbReference type="Proteomes" id="UP000236286">
    <property type="component" value="Unassembled WGS sequence"/>
</dbReference>
<dbReference type="EMBL" id="PDZR01000012">
    <property type="protein sequence ID" value="PNG25743.1"/>
    <property type="molecule type" value="Genomic_DNA"/>
</dbReference>
<dbReference type="OrthoDB" id="8735103at2"/>
<dbReference type="RefSeq" id="WP_102843897.1">
    <property type="nucleotide sequence ID" value="NZ_PDZR01000012.1"/>
</dbReference>
<protein>
    <recommendedName>
        <fullName evidence="3">Porin</fullName>
    </recommendedName>
</protein>
<organism evidence="1 2">
    <name type="scientific">Methylocella silvestris</name>
    <dbReference type="NCBI Taxonomy" id="199596"/>
    <lineage>
        <taxon>Bacteria</taxon>
        <taxon>Pseudomonadati</taxon>
        <taxon>Pseudomonadota</taxon>
        <taxon>Alphaproteobacteria</taxon>
        <taxon>Hyphomicrobiales</taxon>
        <taxon>Beijerinckiaceae</taxon>
        <taxon>Methylocella</taxon>
    </lineage>
</organism>
<evidence type="ECO:0008006" key="3">
    <source>
        <dbReference type="Google" id="ProtNLM"/>
    </source>
</evidence>
<proteinExistence type="predicted"/>
<evidence type="ECO:0000313" key="1">
    <source>
        <dbReference type="EMBL" id="PNG25743.1"/>
    </source>
</evidence>